<evidence type="ECO:0000256" key="1">
    <source>
        <dbReference type="SAM" id="MobiDB-lite"/>
    </source>
</evidence>
<gene>
    <name evidence="2" type="ORF">EW146_g106</name>
</gene>
<protein>
    <submittedName>
        <fullName evidence="2">Uncharacterized protein</fullName>
    </submittedName>
</protein>
<keyword evidence="3" id="KW-1185">Reference proteome</keyword>
<dbReference type="Proteomes" id="UP000310158">
    <property type="component" value="Unassembled WGS sequence"/>
</dbReference>
<evidence type="ECO:0000313" key="3">
    <source>
        <dbReference type="Proteomes" id="UP000310158"/>
    </source>
</evidence>
<organism evidence="2 3">
    <name type="scientific">Bondarzewia mesenterica</name>
    <dbReference type="NCBI Taxonomy" id="1095465"/>
    <lineage>
        <taxon>Eukaryota</taxon>
        <taxon>Fungi</taxon>
        <taxon>Dikarya</taxon>
        <taxon>Basidiomycota</taxon>
        <taxon>Agaricomycotina</taxon>
        <taxon>Agaricomycetes</taxon>
        <taxon>Russulales</taxon>
        <taxon>Bondarzewiaceae</taxon>
        <taxon>Bondarzewia</taxon>
    </lineage>
</organism>
<comment type="caution">
    <text evidence="2">The sequence shown here is derived from an EMBL/GenBank/DDBJ whole genome shotgun (WGS) entry which is preliminary data.</text>
</comment>
<proteinExistence type="predicted"/>
<feature type="compositionally biased region" description="Polar residues" evidence="1">
    <location>
        <begin position="93"/>
        <end position="104"/>
    </location>
</feature>
<sequence length="104" mass="11082">MPTATGFIKTVSPGTKFTASFTIDDLLYTFAGSLSPSVQNFESNQVTLEYNSIGQLTTRRPFEGKIGKDDFNLTLGNGPKISGTLDTPIDPASTVSGSATWTQN</sequence>
<reference evidence="2 3" key="1">
    <citation type="submission" date="2019-02" db="EMBL/GenBank/DDBJ databases">
        <title>Genome sequencing of the rare red list fungi Bondarzewia mesenterica.</title>
        <authorList>
            <person name="Buettner E."/>
            <person name="Kellner H."/>
        </authorList>
    </citation>
    <scope>NUCLEOTIDE SEQUENCE [LARGE SCALE GENOMIC DNA]</scope>
    <source>
        <strain evidence="2 3">DSM 108281</strain>
    </source>
</reference>
<name>A0A4V3XGH8_9AGAM</name>
<accession>A0A4V3XGH8</accession>
<evidence type="ECO:0000313" key="2">
    <source>
        <dbReference type="EMBL" id="THH21463.1"/>
    </source>
</evidence>
<dbReference type="OrthoDB" id="2879353at2759"/>
<dbReference type="EMBL" id="SGPL01000002">
    <property type="protein sequence ID" value="THH21463.1"/>
    <property type="molecule type" value="Genomic_DNA"/>
</dbReference>
<dbReference type="AlphaFoldDB" id="A0A4V3XGH8"/>
<feature type="region of interest" description="Disordered" evidence="1">
    <location>
        <begin position="82"/>
        <end position="104"/>
    </location>
</feature>